<dbReference type="SMART" id="SM00458">
    <property type="entry name" value="RICIN"/>
    <property type="match status" value="1"/>
</dbReference>
<dbReference type="InterPro" id="IPR035992">
    <property type="entry name" value="Ricin_B-like_lectins"/>
</dbReference>
<dbReference type="EMBL" id="AP023356">
    <property type="protein sequence ID" value="BCJ47682.1"/>
    <property type="molecule type" value="Genomic_DNA"/>
</dbReference>
<feature type="signal peptide" evidence="1">
    <location>
        <begin position="1"/>
        <end position="26"/>
    </location>
</feature>
<feature type="domain" description="Ricin B lectin" evidence="2">
    <location>
        <begin position="32"/>
        <end position="189"/>
    </location>
</feature>
<gene>
    <name evidence="3" type="ORF">Aiant_83390</name>
</gene>
<dbReference type="CDD" id="cd00161">
    <property type="entry name" value="beta-trefoil_Ricin-like"/>
    <property type="match status" value="1"/>
</dbReference>
<proteinExistence type="predicted"/>
<keyword evidence="1" id="KW-0732">Signal</keyword>
<feature type="chain" id="PRO_5046491131" description="Ricin B lectin domain-containing protein" evidence="1">
    <location>
        <begin position="27"/>
        <end position="194"/>
    </location>
</feature>
<dbReference type="Pfam" id="PF14200">
    <property type="entry name" value="RicinB_lectin_2"/>
    <property type="match status" value="1"/>
</dbReference>
<name>A0ABM7M7S1_9ACTN</name>
<dbReference type="InterPro" id="IPR000772">
    <property type="entry name" value="Ricin_B_lectin"/>
</dbReference>
<dbReference type="SUPFAM" id="SSF50370">
    <property type="entry name" value="Ricin B-like lectins"/>
    <property type="match status" value="1"/>
</dbReference>
<evidence type="ECO:0000256" key="1">
    <source>
        <dbReference type="SAM" id="SignalP"/>
    </source>
</evidence>
<dbReference type="RefSeq" id="WP_189330063.1">
    <property type="nucleotide sequence ID" value="NZ_AP023356.1"/>
</dbReference>
<dbReference type="PROSITE" id="PS50231">
    <property type="entry name" value="RICIN_B_LECTIN"/>
    <property type="match status" value="1"/>
</dbReference>
<reference evidence="3 4" key="1">
    <citation type="submission" date="2020-08" db="EMBL/GenBank/DDBJ databases">
        <title>Whole genome shotgun sequence of Actinoplanes ianthinogenes NBRC 13996.</title>
        <authorList>
            <person name="Komaki H."/>
            <person name="Tamura T."/>
        </authorList>
    </citation>
    <scope>NUCLEOTIDE SEQUENCE [LARGE SCALE GENOMIC DNA]</scope>
    <source>
        <strain evidence="3 4">NBRC 13996</strain>
    </source>
</reference>
<evidence type="ECO:0000313" key="3">
    <source>
        <dbReference type="EMBL" id="BCJ47682.1"/>
    </source>
</evidence>
<protein>
    <recommendedName>
        <fullName evidence="2">Ricin B lectin domain-containing protein</fullName>
    </recommendedName>
</protein>
<evidence type="ECO:0000313" key="4">
    <source>
        <dbReference type="Proteomes" id="UP000676967"/>
    </source>
</evidence>
<organism evidence="3 4">
    <name type="scientific">Actinoplanes ianthinogenes</name>
    <dbReference type="NCBI Taxonomy" id="122358"/>
    <lineage>
        <taxon>Bacteria</taxon>
        <taxon>Bacillati</taxon>
        <taxon>Actinomycetota</taxon>
        <taxon>Actinomycetes</taxon>
        <taxon>Micromonosporales</taxon>
        <taxon>Micromonosporaceae</taxon>
        <taxon>Actinoplanes</taxon>
    </lineage>
</organism>
<dbReference type="Proteomes" id="UP000676967">
    <property type="component" value="Chromosome"/>
</dbReference>
<sequence length="194" mass="21723">MRWRTRLAAACAALSLVVAWPAPARADINDQWTTWISILPPGGPSASGRKVIDVRGRSLDPRATVQIWARQTTNNANQYWQMTKVYSVGSIHYYTIMNVRSGMCLDKSQDVPDADGNAVYQYPCIDGAYNQQWAFTPLETGAAAKWGLLVNRSDGRCLDATGGTDSYYDGAPLQVWLCNHRGYADWNQRWNIFL</sequence>
<keyword evidence="4" id="KW-1185">Reference proteome</keyword>
<accession>A0ABM7M7S1</accession>
<evidence type="ECO:0000259" key="2">
    <source>
        <dbReference type="SMART" id="SM00458"/>
    </source>
</evidence>
<dbReference type="Gene3D" id="2.80.10.50">
    <property type="match status" value="1"/>
</dbReference>